<feature type="compositionally biased region" description="Polar residues" evidence="1">
    <location>
        <begin position="20"/>
        <end position="47"/>
    </location>
</feature>
<accession>A0A914RA83</accession>
<dbReference type="Proteomes" id="UP000887564">
    <property type="component" value="Unplaced"/>
</dbReference>
<dbReference type="WBParaSite" id="PEQ_0000318601-mRNA-1">
    <property type="protein sequence ID" value="PEQ_0000318601-mRNA-1"/>
    <property type="gene ID" value="PEQ_0000318601"/>
</dbReference>
<proteinExistence type="predicted"/>
<sequence length="188" mass="20959">MYDGRFLATDSLRLNPTMRGVTTDSPSPNILSGRNDTTVPSDSADSLTRSKRFKSPPAEVKESQGGTVEGEMETKPVTVRLASPDSWMRNREIRPPVSPCVPHTFSPVWRRSALAYPEYNLPSELKIDEKTNEVERMNGVEASSSASDSTLFGRFTARQASFMAAISGYDRRHLEVDEKRTAEESTHF</sequence>
<reference evidence="3" key="1">
    <citation type="submission" date="2022-11" db="UniProtKB">
        <authorList>
            <consortium name="WormBaseParasite"/>
        </authorList>
    </citation>
    <scope>IDENTIFICATION</scope>
</reference>
<organism evidence="2 3">
    <name type="scientific">Parascaris equorum</name>
    <name type="common">Equine roundworm</name>
    <dbReference type="NCBI Taxonomy" id="6256"/>
    <lineage>
        <taxon>Eukaryota</taxon>
        <taxon>Metazoa</taxon>
        <taxon>Ecdysozoa</taxon>
        <taxon>Nematoda</taxon>
        <taxon>Chromadorea</taxon>
        <taxon>Rhabditida</taxon>
        <taxon>Spirurina</taxon>
        <taxon>Ascaridomorpha</taxon>
        <taxon>Ascaridoidea</taxon>
        <taxon>Ascarididae</taxon>
        <taxon>Parascaris</taxon>
    </lineage>
</organism>
<dbReference type="AlphaFoldDB" id="A0A914RA83"/>
<evidence type="ECO:0000313" key="2">
    <source>
        <dbReference type="Proteomes" id="UP000887564"/>
    </source>
</evidence>
<evidence type="ECO:0000313" key="3">
    <source>
        <dbReference type="WBParaSite" id="PEQ_0000318601-mRNA-1"/>
    </source>
</evidence>
<protein>
    <submittedName>
        <fullName evidence="3">Uncharacterized protein</fullName>
    </submittedName>
</protein>
<evidence type="ECO:0000256" key="1">
    <source>
        <dbReference type="SAM" id="MobiDB-lite"/>
    </source>
</evidence>
<keyword evidence="2" id="KW-1185">Reference proteome</keyword>
<feature type="region of interest" description="Disordered" evidence="1">
    <location>
        <begin position="1"/>
        <end position="70"/>
    </location>
</feature>
<name>A0A914RA83_PAREQ</name>